<evidence type="ECO:0000256" key="1">
    <source>
        <dbReference type="SAM" id="Phobius"/>
    </source>
</evidence>
<keyword evidence="1" id="KW-0472">Membrane</keyword>
<dbReference type="Proteomes" id="UP000230108">
    <property type="component" value="Unassembled WGS sequence"/>
</dbReference>
<sequence>MTKISKNIIFYLTIVLILFTAYVAYHQKKSRAHDYPALSATITPIPVPINGVLSMDSPDGSKTLTLESQKLTETTSYTLSVLTKADGMHQLIFNSDTYFSQKFEIPFNTWSPDNQYIFLKEIRPNAVNYYVFQSSGDVFWDGASLLSVQDLFSNQVSHYFIENVTGWAAPNLLVVNAKSTEGDQRVSFWLDVPSQTFIQLGTYFK</sequence>
<proteinExistence type="predicted"/>
<feature type="transmembrane region" description="Helical" evidence="1">
    <location>
        <begin position="7"/>
        <end position="25"/>
    </location>
</feature>
<name>A0A2M7QDA1_9BACT</name>
<protein>
    <submittedName>
        <fullName evidence="2">Uncharacterized protein</fullName>
    </submittedName>
</protein>
<keyword evidence="1" id="KW-1133">Transmembrane helix</keyword>
<keyword evidence="1" id="KW-0812">Transmembrane</keyword>
<accession>A0A2M7QDA1</accession>
<organism evidence="2 3">
    <name type="scientific">Candidatus Roizmanbacteria bacterium CG_4_10_14_0_8_um_filter_39_9</name>
    <dbReference type="NCBI Taxonomy" id="1974829"/>
    <lineage>
        <taxon>Bacteria</taxon>
        <taxon>Candidatus Roizmaniibacteriota</taxon>
    </lineage>
</organism>
<reference evidence="3" key="1">
    <citation type="submission" date="2017-09" db="EMBL/GenBank/DDBJ databases">
        <title>Depth-based differentiation of microbial function through sediment-hosted aquifers and enrichment of novel symbionts in the deep terrestrial subsurface.</title>
        <authorList>
            <person name="Probst A.J."/>
            <person name="Ladd B."/>
            <person name="Jarett J.K."/>
            <person name="Geller-Mcgrath D.E."/>
            <person name="Sieber C.M.K."/>
            <person name="Emerson J.B."/>
            <person name="Anantharaman K."/>
            <person name="Thomas B.C."/>
            <person name="Malmstrom R."/>
            <person name="Stieglmeier M."/>
            <person name="Klingl A."/>
            <person name="Woyke T."/>
            <person name="Ryan C.M."/>
            <person name="Banfield J.F."/>
        </authorList>
    </citation>
    <scope>NUCLEOTIDE SEQUENCE [LARGE SCALE GENOMIC DNA]</scope>
</reference>
<evidence type="ECO:0000313" key="2">
    <source>
        <dbReference type="EMBL" id="PIY68843.1"/>
    </source>
</evidence>
<evidence type="ECO:0000313" key="3">
    <source>
        <dbReference type="Proteomes" id="UP000230108"/>
    </source>
</evidence>
<dbReference type="AlphaFoldDB" id="A0A2M7QDA1"/>
<dbReference type="EMBL" id="PFLF01000081">
    <property type="protein sequence ID" value="PIY68843.1"/>
    <property type="molecule type" value="Genomic_DNA"/>
</dbReference>
<gene>
    <name evidence="2" type="ORF">COY90_03855</name>
</gene>
<comment type="caution">
    <text evidence="2">The sequence shown here is derived from an EMBL/GenBank/DDBJ whole genome shotgun (WGS) entry which is preliminary data.</text>
</comment>